<feature type="domain" description="GIY-YIG" evidence="1">
    <location>
        <begin position="1"/>
        <end position="66"/>
    </location>
</feature>
<reference evidence="2" key="1">
    <citation type="journal article" date="2015" name="Nature">
        <title>Complex archaea that bridge the gap between prokaryotes and eukaryotes.</title>
        <authorList>
            <person name="Spang A."/>
            <person name="Saw J.H."/>
            <person name="Jorgensen S.L."/>
            <person name="Zaremba-Niedzwiedzka K."/>
            <person name="Martijn J."/>
            <person name="Lind A.E."/>
            <person name="van Eijk R."/>
            <person name="Schleper C."/>
            <person name="Guy L."/>
            <person name="Ettema T.J."/>
        </authorList>
    </citation>
    <scope>NUCLEOTIDE SEQUENCE</scope>
</reference>
<dbReference type="InterPro" id="IPR035901">
    <property type="entry name" value="GIY-YIG_endonuc_sf"/>
</dbReference>
<evidence type="ECO:0000259" key="1">
    <source>
        <dbReference type="PROSITE" id="PS50164"/>
    </source>
</evidence>
<dbReference type="PANTHER" id="PTHR30562:SF1">
    <property type="entry name" value="UVRABC SYSTEM PROTEIN C"/>
    <property type="match status" value="1"/>
</dbReference>
<accession>A0A0F9BVY6</accession>
<dbReference type="Pfam" id="PF01541">
    <property type="entry name" value="GIY-YIG"/>
    <property type="match status" value="1"/>
</dbReference>
<comment type="caution">
    <text evidence="2">The sequence shown here is derived from an EMBL/GenBank/DDBJ whole genome shotgun (WGS) entry which is preliminary data.</text>
</comment>
<evidence type="ECO:0000313" key="2">
    <source>
        <dbReference type="EMBL" id="KKK94559.1"/>
    </source>
</evidence>
<gene>
    <name evidence="2" type="ORF">LCGC14_2681640</name>
</gene>
<name>A0A0F9BVY6_9ZZZZ</name>
<dbReference type="PROSITE" id="PS50164">
    <property type="entry name" value="GIY_YIG"/>
    <property type="match status" value="1"/>
</dbReference>
<feature type="non-terminal residue" evidence="2">
    <location>
        <position position="1"/>
    </location>
</feature>
<dbReference type="PANTHER" id="PTHR30562">
    <property type="entry name" value="UVRC/OXIDOREDUCTASE"/>
    <property type="match status" value="1"/>
</dbReference>
<dbReference type="InterPro" id="IPR050066">
    <property type="entry name" value="UvrABC_protein_C"/>
</dbReference>
<dbReference type="CDD" id="cd10434">
    <property type="entry name" value="GIY-YIG_UvrC_Cho"/>
    <property type="match status" value="1"/>
</dbReference>
<dbReference type="GO" id="GO:0006289">
    <property type="term" value="P:nucleotide-excision repair"/>
    <property type="evidence" value="ECO:0007669"/>
    <property type="project" value="InterPro"/>
</dbReference>
<dbReference type="EMBL" id="LAZR01047290">
    <property type="protein sequence ID" value="KKK94559.1"/>
    <property type="molecule type" value="Genomic_DNA"/>
</dbReference>
<proteinExistence type="predicted"/>
<protein>
    <recommendedName>
        <fullName evidence="1">GIY-YIG domain-containing protein</fullName>
    </recommendedName>
</protein>
<dbReference type="SUPFAM" id="SSF82771">
    <property type="entry name" value="GIY-YIG endonuclease"/>
    <property type="match status" value="1"/>
</dbReference>
<dbReference type="Gene3D" id="3.40.1440.10">
    <property type="entry name" value="GIY-YIG endonuclease"/>
    <property type="match status" value="1"/>
</dbReference>
<sequence>VPIYVGKAVNIKKRVKNHFGLKKSNAKEQLLVERTTSIEAIVVDSEIEALILEANLIKNHQPLFNSQLKDDKDYIYIKITDDEFPKVLAARKRDLTGAKNFFFLKYLCGFFKKIK</sequence>
<dbReference type="SMART" id="SM00465">
    <property type="entry name" value="GIYc"/>
    <property type="match status" value="1"/>
</dbReference>
<dbReference type="GO" id="GO:0009380">
    <property type="term" value="C:excinuclease repair complex"/>
    <property type="evidence" value="ECO:0007669"/>
    <property type="project" value="TreeGrafter"/>
</dbReference>
<dbReference type="InterPro" id="IPR047296">
    <property type="entry name" value="GIY-YIG_UvrC_Cho"/>
</dbReference>
<organism evidence="2">
    <name type="scientific">marine sediment metagenome</name>
    <dbReference type="NCBI Taxonomy" id="412755"/>
    <lineage>
        <taxon>unclassified sequences</taxon>
        <taxon>metagenomes</taxon>
        <taxon>ecological metagenomes</taxon>
    </lineage>
</organism>
<dbReference type="AlphaFoldDB" id="A0A0F9BVY6"/>
<dbReference type="InterPro" id="IPR000305">
    <property type="entry name" value="GIY-YIG_endonuc"/>
</dbReference>